<dbReference type="Proteomes" id="UP000887572">
    <property type="component" value="Unplaced"/>
</dbReference>
<dbReference type="AlphaFoldDB" id="A0A914HXA4"/>
<evidence type="ECO:0000313" key="3">
    <source>
        <dbReference type="Proteomes" id="UP000887572"/>
    </source>
</evidence>
<evidence type="ECO:0000256" key="2">
    <source>
        <dbReference type="SAM" id="SignalP"/>
    </source>
</evidence>
<feature type="signal peptide" evidence="2">
    <location>
        <begin position="1"/>
        <end position="23"/>
    </location>
</feature>
<dbReference type="InterPro" id="IPR033438">
    <property type="entry name" value="MOLO1"/>
</dbReference>
<proteinExistence type="predicted"/>
<feature type="region of interest" description="Disordered" evidence="1">
    <location>
        <begin position="40"/>
        <end position="134"/>
    </location>
</feature>
<keyword evidence="2" id="KW-0732">Signal</keyword>
<sequence length="318" mass="34715">MRIQSEISLSLFFYAFFVLNVDGQNPAFASEFFPSSPGLLLPAAPTDPQKPKKTPTEEELIGKLLKSGAGLPPGPPADVPTEGENAGKKANSGEGQENIQHELEQSVQSPAAPPLPAKPENVDGQQKSERSVQVVAAESPSMPSGAVGVVGSPSAPPTYVQCLLRIGPKVCDPENILNAEQKQQIDQTLTELKVATRKENAKDECDKSGLEAMFIIVKHSNLLDEQTSEVQKTLNQAMDMWVHDHPCEKPVVILLSTDPSVFNRKVWTGRHWDVPVDPGQLVQLFMDQGSLTLQQKYSLVIMNMIEGLLERYEKSIGK</sequence>
<dbReference type="PANTHER" id="PTHR33748:SF6">
    <property type="entry name" value="TPM_PHOSPHATASE DOMAIN-CONTAINING PROTEIN"/>
    <property type="match status" value="1"/>
</dbReference>
<dbReference type="GO" id="GO:0005892">
    <property type="term" value="C:acetylcholine-gated channel complex"/>
    <property type="evidence" value="ECO:0007669"/>
    <property type="project" value="InterPro"/>
</dbReference>
<keyword evidence="3" id="KW-1185">Reference proteome</keyword>
<reference evidence="4" key="1">
    <citation type="submission" date="2022-11" db="UniProtKB">
        <authorList>
            <consortium name="WormBaseParasite"/>
        </authorList>
    </citation>
    <scope>IDENTIFICATION</scope>
</reference>
<name>A0A914HXA4_GLORO</name>
<feature type="chain" id="PRO_5036873679" evidence="2">
    <location>
        <begin position="24"/>
        <end position="318"/>
    </location>
</feature>
<dbReference type="Gene3D" id="3.10.310.50">
    <property type="match status" value="1"/>
</dbReference>
<dbReference type="WBParaSite" id="Gr19_v10_g4992.t1">
    <property type="protein sequence ID" value="Gr19_v10_g4992.t1"/>
    <property type="gene ID" value="Gr19_v10_g4992"/>
</dbReference>
<accession>A0A914HXA4</accession>
<dbReference type="Pfam" id="PF17175">
    <property type="entry name" value="MOLO1"/>
    <property type="match status" value="1"/>
</dbReference>
<evidence type="ECO:0000313" key="4">
    <source>
        <dbReference type="WBParaSite" id="Gr19_v10_g4992.t1"/>
    </source>
</evidence>
<dbReference type="PANTHER" id="PTHR33748">
    <property type="entry name" value="PROTEIN CBG04600"/>
    <property type="match status" value="1"/>
</dbReference>
<protein>
    <submittedName>
        <fullName evidence="4">Uncharacterized protein</fullName>
    </submittedName>
</protein>
<organism evidence="3 4">
    <name type="scientific">Globodera rostochiensis</name>
    <name type="common">Golden nematode worm</name>
    <name type="synonym">Heterodera rostochiensis</name>
    <dbReference type="NCBI Taxonomy" id="31243"/>
    <lineage>
        <taxon>Eukaryota</taxon>
        <taxon>Metazoa</taxon>
        <taxon>Ecdysozoa</taxon>
        <taxon>Nematoda</taxon>
        <taxon>Chromadorea</taxon>
        <taxon>Rhabditida</taxon>
        <taxon>Tylenchina</taxon>
        <taxon>Tylenchomorpha</taxon>
        <taxon>Tylenchoidea</taxon>
        <taxon>Heteroderidae</taxon>
        <taxon>Heteroderinae</taxon>
        <taxon>Globodera</taxon>
    </lineage>
</organism>
<evidence type="ECO:0000256" key="1">
    <source>
        <dbReference type="SAM" id="MobiDB-lite"/>
    </source>
</evidence>